<gene>
    <name evidence="2" type="ORF">TorRG33x02_251270</name>
</gene>
<feature type="compositionally biased region" description="Polar residues" evidence="1">
    <location>
        <begin position="31"/>
        <end position="41"/>
    </location>
</feature>
<dbReference type="AlphaFoldDB" id="A0A2P5DHE6"/>
<proteinExistence type="predicted"/>
<sequence>MSTSSNCRQPFECGSWSSGSWTSSDYDESPRPSQCGSLSSDNYDLRKEHAELSQKTMLKIENPDCKQAAVVESLVAAQADLERKDRQLGLLREFLNETIKELQADVLKWRTKYLHAKMILHLNGIPLVDS</sequence>
<comment type="caution">
    <text evidence="2">The sequence shown here is derived from an EMBL/GenBank/DDBJ whole genome shotgun (WGS) entry which is preliminary data.</text>
</comment>
<reference evidence="3" key="1">
    <citation type="submission" date="2016-06" db="EMBL/GenBank/DDBJ databases">
        <title>Parallel loss of symbiosis genes in relatives of nitrogen-fixing non-legume Parasponia.</title>
        <authorList>
            <person name="Van Velzen R."/>
            <person name="Holmer R."/>
            <person name="Bu F."/>
            <person name="Rutten L."/>
            <person name="Van Zeijl A."/>
            <person name="Liu W."/>
            <person name="Santuari L."/>
            <person name="Cao Q."/>
            <person name="Sharma T."/>
            <person name="Shen D."/>
            <person name="Roswanjaya Y."/>
            <person name="Wardhani T."/>
            <person name="Kalhor M.S."/>
            <person name="Jansen J."/>
            <person name="Van den Hoogen J."/>
            <person name="Gungor B."/>
            <person name="Hartog M."/>
            <person name="Hontelez J."/>
            <person name="Verver J."/>
            <person name="Yang W.-C."/>
            <person name="Schijlen E."/>
            <person name="Repin R."/>
            <person name="Schilthuizen M."/>
            <person name="Schranz E."/>
            <person name="Heidstra R."/>
            <person name="Miyata K."/>
            <person name="Fedorova E."/>
            <person name="Kohlen W."/>
            <person name="Bisseling T."/>
            <person name="Smit S."/>
            <person name="Geurts R."/>
        </authorList>
    </citation>
    <scope>NUCLEOTIDE SEQUENCE [LARGE SCALE GENOMIC DNA]</scope>
    <source>
        <strain evidence="3">cv. RG33-2</strain>
    </source>
</reference>
<dbReference type="InParanoid" id="A0A2P5DHE6"/>
<accession>A0A2P5DHE6</accession>
<dbReference type="EMBL" id="JXTC01000270">
    <property type="protein sequence ID" value="PON72732.1"/>
    <property type="molecule type" value="Genomic_DNA"/>
</dbReference>
<feature type="region of interest" description="Disordered" evidence="1">
    <location>
        <begin position="1"/>
        <end position="41"/>
    </location>
</feature>
<dbReference type="Proteomes" id="UP000237000">
    <property type="component" value="Unassembled WGS sequence"/>
</dbReference>
<evidence type="ECO:0000256" key="1">
    <source>
        <dbReference type="SAM" id="MobiDB-lite"/>
    </source>
</evidence>
<keyword evidence="3" id="KW-1185">Reference proteome</keyword>
<organism evidence="2 3">
    <name type="scientific">Trema orientale</name>
    <name type="common">Charcoal tree</name>
    <name type="synonym">Celtis orientalis</name>
    <dbReference type="NCBI Taxonomy" id="63057"/>
    <lineage>
        <taxon>Eukaryota</taxon>
        <taxon>Viridiplantae</taxon>
        <taxon>Streptophyta</taxon>
        <taxon>Embryophyta</taxon>
        <taxon>Tracheophyta</taxon>
        <taxon>Spermatophyta</taxon>
        <taxon>Magnoliopsida</taxon>
        <taxon>eudicotyledons</taxon>
        <taxon>Gunneridae</taxon>
        <taxon>Pentapetalae</taxon>
        <taxon>rosids</taxon>
        <taxon>fabids</taxon>
        <taxon>Rosales</taxon>
        <taxon>Cannabaceae</taxon>
        <taxon>Trema</taxon>
    </lineage>
</organism>
<protein>
    <submittedName>
        <fullName evidence="2">Uncharacterized protein</fullName>
    </submittedName>
</protein>
<name>A0A2P5DHE6_TREOI</name>
<evidence type="ECO:0000313" key="3">
    <source>
        <dbReference type="Proteomes" id="UP000237000"/>
    </source>
</evidence>
<feature type="compositionally biased region" description="Low complexity" evidence="1">
    <location>
        <begin position="14"/>
        <end position="24"/>
    </location>
</feature>
<evidence type="ECO:0000313" key="2">
    <source>
        <dbReference type="EMBL" id="PON72732.1"/>
    </source>
</evidence>